<accession>A0ABV2DR12</accession>
<gene>
    <name evidence="1" type="ORF">ABVQ20_36795</name>
</gene>
<name>A0ABV2DR12_9HYPH</name>
<dbReference type="RefSeq" id="WP_354464726.1">
    <property type="nucleotide sequence ID" value="NZ_JBEWSZ010000010.1"/>
</dbReference>
<evidence type="ECO:0000313" key="2">
    <source>
        <dbReference type="Proteomes" id="UP001548832"/>
    </source>
</evidence>
<dbReference type="EMBL" id="JBEWSZ010000010">
    <property type="protein sequence ID" value="MET2832505.1"/>
    <property type="molecule type" value="Genomic_DNA"/>
</dbReference>
<evidence type="ECO:0000313" key="1">
    <source>
        <dbReference type="EMBL" id="MET2832505.1"/>
    </source>
</evidence>
<dbReference type="Proteomes" id="UP001548832">
    <property type="component" value="Unassembled WGS sequence"/>
</dbReference>
<dbReference type="NCBIfam" id="TIGR02684">
    <property type="entry name" value="dnstrm_HI1420"/>
    <property type="match status" value="1"/>
</dbReference>
<comment type="caution">
    <text evidence="1">The sequence shown here is derived from an EMBL/GenBank/DDBJ whole genome shotgun (WGS) entry which is preliminary data.</text>
</comment>
<dbReference type="PANTHER" id="PTHR40275:SF1">
    <property type="entry name" value="SSL7038 PROTEIN"/>
    <property type="match status" value="1"/>
</dbReference>
<keyword evidence="2" id="KW-1185">Reference proteome</keyword>
<organism evidence="1 2">
    <name type="scientific">Mesorhizobium shangrilense</name>
    <dbReference type="NCBI Taxonomy" id="460060"/>
    <lineage>
        <taxon>Bacteria</taxon>
        <taxon>Pseudomonadati</taxon>
        <taxon>Pseudomonadota</taxon>
        <taxon>Alphaproteobacteria</taxon>
        <taxon>Hyphomicrobiales</taxon>
        <taxon>Phyllobacteriaceae</taxon>
        <taxon>Mesorhizobium</taxon>
    </lineage>
</organism>
<protein>
    <submittedName>
        <fullName evidence="1">Addiction module antidote protein</fullName>
    </submittedName>
</protein>
<sequence>MDKSAKGFQFYAAKDRVMAREADFGLMIWDGKSPGTALNVLRLVRAGKKAVLFNVPARRAVTFKAAGDWEEFLNQGDEELQRGLRERATDEEWQPHNVSDQPDMLDALTASAPPDELAPFQSETELHAAMNEALSTGDAKAIVEALGNIARARGMSKIARDTGLAREGLYRALSADGNPEFSTVLKVLTAVGFKLTTTKAAA</sequence>
<dbReference type="InterPro" id="IPR014057">
    <property type="entry name" value="HI1420"/>
</dbReference>
<dbReference type="PANTHER" id="PTHR40275">
    <property type="entry name" value="SSL7038 PROTEIN"/>
    <property type="match status" value="1"/>
</dbReference>
<reference evidence="1 2" key="1">
    <citation type="submission" date="2024-06" db="EMBL/GenBank/DDBJ databases">
        <authorList>
            <person name="Kim D.-U."/>
        </authorList>
    </citation>
    <scope>NUCLEOTIDE SEQUENCE [LARGE SCALE GENOMIC DNA]</scope>
    <source>
        <strain evidence="1 2">KACC15460</strain>
    </source>
</reference>
<proteinExistence type="predicted"/>
<dbReference type="Pfam" id="PF21716">
    <property type="entry name" value="dnstrm_HI1420"/>
    <property type="match status" value="1"/>
</dbReference>